<proteinExistence type="predicted"/>
<reference evidence="2" key="3">
    <citation type="submission" date="2025-09" db="UniProtKB">
        <authorList>
            <consortium name="Ensembl"/>
        </authorList>
    </citation>
    <scope>IDENTIFICATION</scope>
</reference>
<name>F6V5E8_CIOIN</name>
<feature type="compositionally biased region" description="Basic and acidic residues" evidence="1">
    <location>
        <begin position="197"/>
        <end position="245"/>
    </location>
</feature>
<dbReference type="InterPro" id="IPR026652">
    <property type="entry name" value="CEP128"/>
</dbReference>
<feature type="compositionally biased region" description="Low complexity" evidence="1">
    <location>
        <begin position="9"/>
        <end position="22"/>
    </location>
</feature>
<dbReference type="Ensembl" id="ENSCINT00000012370.3">
    <property type="protein sequence ID" value="ENSCINP00000012370.3"/>
    <property type="gene ID" value="ENSCING00000005990.3"/>
</dbReference>
<dbReference type="GeneTree" id="ENSGT00390000007020"/>
<dbReference type="HOGENOM" id="CLU_677133_0_0_1"/>
<reference evidence="3" key="1">
    <citation type="journal article" date="2002" name="Science">
        <title>The draft genome of Ciona intestinalis: insights into chordate and vertebrate origins.</title>
        <authorList>
            <person name="Dehal P."/>
            <person name="Satou Y."/>
            <person name="Campbell R.K."/>
            <person name="Chapman J."/>
            <person name="Degnan B."/>
            <person name="De Tomaso A."/>
            <person name="Davidson B."/>
            <person name="Di Gregorio A."/>
            <person name="Gelpke M."/>
            <person name="Goodstein D.M."/>
            <person name="Harafuji N."/>
            <person name="Hastings K.E."/>
            <person name="Ho I."/>
            <person name="Hotta K."/>
            <person name="Huang W."/>
            <person name="Kawashima T."/>
            <person name="Lemaire P."/>
            <person name="Martinez D."/>
            <person name="Meinertzhagen I.A."/>
            <person name="Necula S."/>
            <person name="Nonaka M."/>
            <person name="Putnam N."/>
            <person name="Rash S."/>
            <person name="Saiga H."/>
            <person name="Satake M."/>
            <person name="Terry A."/>
            <person name="Yamada L."/>
            <person name="Wang H.G."/>
            <person name="Awazu S."/>
            <person name="Azumi K."/>
            <person name="Boore J."/>
            <person name="Branno M."/>
            <person name="Chin-Bow S."/>
            <person name="DeSantis R."/>
            <person name="Doyle S."/>
            <person name="Francino P."/>
            <person name="Keys D.N."/>
            <person name="Haga S."/>
            <person name="Hayashi H."/>
            <person name="Hino K."/>
            <person name="Imai K.S."/>
            <person name="Inaba K."/>
            <person name="Kano S."/>
            <person name="Kobayashi K."/>
            <person name="Kobayashi M."/>
            <person name="Lee B.I."/>
            <person name="Makabe K.W."/>
            <person name="Manohar C."/>
            <person name="Matassi G."/>
            <person name="Medina M."/>
            <person name="Mochizuki Y."/>
            <person name="Mount S."/>
            <person name="Morishita T."/>
            <person name="Miura S."/>
            <person name="Nakayama A."/>
            <person name="Nishizaka S."/>
            <person name="Nomoto H."/>
            <person name="Ohta F."/>
            <person name="Oishi K."/>
            <person name="Rigoutsos I."/>
            <person name="Sano M."/>
            <person name="Sasaki A."/>
            <person name="Sasakura Y."/>
            <person name="Shoguchi E."/>
            <person name="Shin-i T."/>
            <person name="Spagnuolo A."/>
            <person name="Stainier D."/>
            <person name="Suzuki M.M."/>
            <person name="Tassy O."/>
            <person name="Takatori N."/>
            <person name="Tokuoka M."/>
            <person name="Yagi K."/>
            <person name="Yoshizaki F."/>
            <person name="Wada S."/>
            <person name="Zhang C."/>
            <person name="Hyatt P.D."/>
            <person name="Larimer F."/>
            <person name="Detter C."/>
            <person name="Doggett N."/>
            <person name="Glavina T."/>
            <person name="Hawkins T."/>
            <person name="Richardson P."/>
            <person name="Lucas S."/>
            <person name="Kohara Y."/>
            <person name="Levine M."/>
            <person name="Satoh N."/>
            <person name="Rokhsar D.S."/>
        </authorList>
    </citation>
    <scope>NUCLEOTIDE SEQUENCE [LARGE SCALE GENOMIC DNA]</scope>
</reference>
<accession>F6V5E8</accession>
<dbReference type="InParanoid" id="F6V5E8"/>
<organism evidence="2 3">
    <name type="scientific">Ciona intestinalis</name>
    <name type="common">Transparent sea squirt</name>
    <name type="synonym">Ascidia intestinalis</name>
    <dbReference type="NCBI Taxonomy" id="7719"/>
    <lineage>
        <taxon>Eukaryota</taxon>
        <taxon>Metazoa</taxon>
        <taxon>Chordata</taxon>
        <taxon>Tunicata</taxon>
        <taxon>Ascidiacea</taxon>
        <taxon>Phlebobranchia</taxon>
        <taxon>Cionidae</taxon>
        <taxon>Ciona</taxon>
    </lineage>
</organism>
<reference evidence="2" key="2">
    <citation type="submission" date="2025-08" db="UniProtKB">
        <authorList>
            <consortium name="Ensembl"/>
        </authorList>
    </citation>
    <scope>IDENTIFICATION</scope>
</reference>
<dbReference type="Proteomes" id="UP000008144">
    <property type="component" value="Unassembled WGS sequence"/>
</dbReference>
<feature type="compositionally biased region" description="Basic and acidic residues" evidence="1">
    <location>
        <begin position="141"/>
        <end position="152"/>
    </location>
</feature>
<evidence type="ECO:0000256" key="1">
    <source>
        <dbReference type="SAM" id="MobiDB-lite"/>
    </source>
</evidence>
<feature type="region of interest" description="Disordered" evidence="1">
    <location>
        <begin position="101"/>
        <end position="171"/>
    </location>
</feature>
<dbReference type="PANTHER" id="PTHR46657">
    <property type="entry name" value="CENTROSOMAL PROTEIN OF 128 KDA"/>
    <property type="match status" value="1"/>
</dbReference>
<feature type="compositionally biased region" description="Basic and acidic residues" evidence="1">
    <location>
        <begin position="101"/>
        <end position="127"/>
    </location>
</feature>
<dbReference type="STRING" id="7719.ENSCINP00000012370"/>
<feature type="region of interest" description="Disordered" evidence="1">
    <location>
        <begin position="183"/>
        <end position="282"/>
    </location>
</feature>
<dbReference type="AlphaFoldDB" id="F6V5E8"/>
<protein>
    <submittedName>
        <fullName evidence="2">Uncharacterized protein</fullName>
    </submittedName>
</protein>
<dbReference type="OMA" id="NTRILHQ"/>
<evidence type="ECO:0000313" key="3">
    <source>
        <dbReference type="Proteomes" id="UP000008144"/>
    </source>
</evidence>
<feature type="region of interest" description="Disordered" evidence="1">
    <location>
        <begin position="327"/>
        <end position="368"/>
    </location>
</feature>
<dbReference type="PANTHER" id="PTHR46657:SF1">
    <property type="entry name" value="CENTROSOMAL PROTEIN OF 128 KDA"/>
    <property type="match status" value="1"/>
</dbReference>
<evidence type="ECO:0000313" key="2">
    <source>
        <dbReference type="Ensembl" id="ENSCINP00000012370.3"/>
    </source>
</evidence>
<keyword evidence="3" id="KW-1185">Reference proteome</keyword>
<feature type="region of interest" description="Disordered" evidence="1">
    <location>
        <begin position="1"/>
        <end position="38"/>
    </location>
</feature>
<sequence>MPSRKLHYDSSSSDSSYHTSYASRRRLPSPPPSGILRNTNRHVTIIDPAMMTRRVDRITDNLEDANRNLQSVDSKISSFKDVHDDSMSALTKLQEDLEGSIHRLRNTREKRSFTRDTGSMRRSELNRRSASTTRFGSRDASLNREYDSDTTARRRPSSSLGVGSRKFGDGDFSSTARDRLLDLSASQNRMEQDLNDEISRRLKSEKDTQRSIRDLADSRKNESASERVERRLKQIERGLEVDRNNATHAASQVAQDLLRRSQSKTSEDDSASRSRLLQMESGKRLVENELEATRRRLEQSEGGREALISQIGELRALINRSDKERGELQKQIQKQEAERKAQTEREAQDRLKLAASDRMERERTRQEGEIDELRAALKRSAGVVQLDDLRRDLEKSERQRQHLSDHIEVLTKDLEKKEQTNTRILHQLNELQRDFDESERDRDRVCHQLEDALLKVKEQTREAEKYTKNVQRMEEGK</sequence>